<dbReference type="Proteomes" id="UP000472267">
    <property type="component" value="Chromosome 11"/>
</dbReference>
<reference evidence="10" key="3">
    <citation type="submission" date="2025-09" db="UniProtKB">
        <authorList>
            <consortium name="Ensembl"/>
        </authorList>
    </citation>
    <scope>IDENTIFICATION</scope>
</reference>
<dbReference type="PANTHER" id="PTHR12035:SF125">
    <property type="entry name" value="SIALIC ACID-BINDING IG-LIKE LECTIN 5"/>
    <property type="match status" value="1"/>
</dbReference>
<keyword evidence="6 8" id="KW-0472">Membrane</keyword>
<dbReference type="Pfam" id="PF13927">
    <property type="entry name" value="Ig_3"/>
    <property type="match status" value="1"/>
</dbReference>
<evidence type="ECO:0000256" key="3">
    <source>
        <dbReference type="ARBA" id="ARBA00022734"/>
    </source>
</evidence>
<evidence type="ECO:0000256" key="7">
    <source>
        <dbReference type="ARBA" id="ARBA00038361"/>
    </source>
</evidence>
<sequence length="530" mass="58035">MPETVEGLGGSCVVVPCSFSIPPEWEDDLDQSCKAIWKRGSWSRTQVFDSSLTGASANLNILQGELIGSLRQKDCSTVFNNLPSNHYDNYYFRLQCDNSLKFNFQKSVQITTQSLFCCYSYFANPPIFLIIECVSVTHALLSAKTVTSVLNFTASSLHDGQKLSCSALYTRQAGNTQLLYERALTLQVFYPPDNTSVSHSGPVTEGSSVTLSCSAEANPAVDSYSWYNPDGEQKALSTSLAQTELYCFSCLVPPKETTVVLDHAGPVVEGSSVSLLCRSRSNPPVTNYTWFRGEEEDKEPGSVLVLTGVDASHSGDYRCTAKNQLGEETSAPVRLDVQCESIQHRIRCSCDSHANPPPSLEWELAGEAVNHSADIPIKQVSLGGAALRSLITLYRVDEDAPSLVCLSSNALGSDSLAFNVSASETQLGRKLTMQKDAFLFVFIYFVLHADSFCLNLSGIHTFSLLVGSAVGAVGMLVVCVPLLIFFCRLKNTKTAITDAFIQNRILPQQTPTHIHKPFSEYINEHTKYAR</sequence>
<reference evidence="10" key="1">
    <citation type="submission" date="2019-06" db="EMBL/GenBank/DDBJ databases">
        <authorList>
            <consortium name="Wellcome Sanger Institute Data Sharing"/>
        </authorList>
    </citation>
    <scope>NUCLEOTIDE SEQUENCE [LARGE SCALE GENOMIC DNA]</scope>
</reference>
<dbReference type="GO" id="GO:0005886">
    <property type="term" value="C:plasma membrane"/>
    <property type="evidence" value="ECO:0007669"/>
    <property type="project" value="TreeGrafter"/>
</dbReference>
<evidence type="ECO:0000313" key="10">
    <source>
        <dbReference type="Ensembl" id="ENSSFAP00005005230.1"/>
    </source>
</evidence>
<dbReference type="InterPro" id="IPR007110">
    <property type="entry name" value="Ig-like_dom"/>
</dbReference>
<evidence type="ECO:0000256" key="5">
    <source>
        <dbReference type="ARBA" id="ARBA00022989"/>
    </source>
</evidence>
<keyword evidence="2 8" id="KW-0812">Transmembrane</keyword>
<dbReference type="SUPFAM" id="SSF48726">
    <property type="entry name" value="Immunoglobulin"/>
    <property type="match status" value="2"/>
</dbReference>
<feature type="domain" description="Ig-like" evidence="9">
    <location>
        <begin position="254"/>
        <end position="334"/>
    </location>
</feature>
<keyword evidence="3" id="KW-0430">Lectin</keyword>
<dbReference type="AlphaFoldDB" id="A0A672FKJ3"/>
<evidence type="ECO:0000256" key="1">
    <source>
        <dbReference type="ARBA" id="ARBA00004479"/>
    </source>
</evidence>
<feature type="transmembrane region" description="Helical" evidence="8">
    <location>
        <begin position="437"/>
        <end position="458"/>
    </location>
</feature>
<evidence type="ECO:0000256" key="8">
    <source>
        <dbReference type="SAM" id="Phobius"/>
    </source>
</evidence>
<feature type="domain" description="Ig-like" evidence="9">
    <location>
        <begin position="192"/>
        <end position="252"/>
    </location>
</feature>
<evidence type="ECO:0000256" key="4">
    <source>
        <dbReference type="ARBA" id="ARBA00022889"/>
    </source>
</evidence>
<dbReference type="PROSITE" id="PS50835">
    <property type="entry name" value="IG_LIKE"/>
    <property type="match status" value="3"/>
</dbReference>
<dbReference type="GO" id="GO:0030246">
    <property type="term" value="F:carbohydrate binding"/>
    <property type="evidence" value="ECO:0007669"/>
    <property type="project" value="UniProtKB-KW"/>
</dbReference>
<dbReference type="GO" id="GO:0007155">
    <property type="term" value="P:cell adhesion"/>
    <property type="evidence" value="ECO:0007669"/>
    <property type="project" value="UniProtKB-KW"/>
</dbReference>
<comment type="subcellular location">
    <subcellularLocation>
        <location evidence="1">Membrane</location>
        <topology evidence="1">Single-pass type I membrane protein</topology>
    </subcellularLocation>
</comment>
<keyword evidence="5 8" id="KW-1133">Transmembrane helix</keyword>
<dbReference type="Ensembl" id="ENSSFAT00005005532.1">
    <property type="protein sequence ID" value="ENSSFAP00005005230.1"/>
    <property type="gene ID" value="ENSSFAG00005003264.1"/>
</dbReference>
<dbReference type="CDD" id="cd00096">
    <property type="entry name" value="Ig"/>
    <property type="match status" value="1"/>
</dbReference>
<dbReference type="Gene3D" id="2.60.40.10">
    <property type="entry name" value="Immunoglobulins"/>
    <property type="match status" value="5"/>
</dbReference>
<evidence type="ECO:0000313" key="11">
    <source>
        <dbReference type="Proteomes" id="UP000472267"/>
    </source>
</evidence>
<dbReference type="GO" id="GO:0033691">
    <property type="term" value="F:sialic acid binding"/>
    <property type="evidence" value="ECO:0007669"/>
    <property type="project" value="TreeGrafter"/>
</dbReference>
<evidence type="ECO:0000259" key="9">
    <source>
        <dbReference type="PROSITE" id="PS50835"/>
    </source>
</evidence>
<keyword evidence="4" id="KW-0130">Cell adhesion</keyword>
<evidence type="ECO:0000256" key="2">
    <source>
        <dbReference type="ARBA" id="ARBA00022692"/>
    </source>
</evidence>
<protein>
    <recommendedName>
        <fullName evidence="9">Ig-like domain-containing protein</fullName>
    </recommendedName>
</protein>
<comment type="similarity">
    <text evidence="7">Belongs to the immunoglobulin superfamily. SIGLEC (sialic acid binding Ig-like lectin) family.</text>
</comment>
<dbReference type="PANTHER" id="PTHR12035">
    <property type="entry name" value="SIALIC ACID BINDING IMMUNOGLOBULIN-LIKE LECTIN"/>
    <property type="match status" value="1"/>
</dbReference>
<feature type="transmembrane region" description="Helical" evidence="8">
    <location>
        <begin position="464"/>
        <end position="486"/>
    </location>
</feature>
<dbReference type="InterPro" id="IPR051036">
    <property type="entry name" value="SIGLEC"/>
</dbReference>
<evidence type="ECO:0000256" key="6">
    <source>
        <dbReference type="ARBA" id="ARBA00023136"/>
    </source>
</evidence>
<dbReference type="InParanoid" id="A0A672FKJ3"/>
<proteinExistence type="inferred from homology"/>
<dbReference type="InterPro" id="IPR003599">
    <property type="entry name" value="Ig_sub"/>
</dbReference>
<dbReference type="InterPro" id="IPR036179">
    <property type="entry name" value="Ig-like_dom_sf"/>
</dbReference>
<dbReference type="InterPro" id="IPR013783">
    <property type="entry name" value="Ig-like_fold"/>
</dbReference>
<organism evidence="10 11">
    <name type="scientific">Salarias fasciatus</name>
    <name type="common">Jewelled blenny</name>
    <name type="synonym">Blennius fasciatus</name>
    <dbReference type="NCBI Taxonomy" id="181472"/>
    <lineage>
        <taxon>Eukaryota</taxon>
        <taxon>Metazoa</taxon>
        <taxon>Chordata</taxon>
        <taxon>Craniata</taxon>
        <taxon>Vertebrata</taxon>
        <taxon>Euteleostomi</taxon>
        <taxon>Actinopterygii</taxon>
        <taxon>Neopterygii</taxon>
        <taxon>Teleostei</taxon>
        <taxon>Neoteleostei</taxon>
        <taxon>Acanthomorphata</taxon>
        <taxon>Ovalentaria</taxon>
        <taxon>Blenniimorphae</taxon>
        <taxon>Blenniiformes</taxon>
        <taxon>Blennioidei</taxon>
        <taxon>Blenniidae</taxon>
        <taxon>Salariinae</taxon>
        <taxon>Salarias</taxon>
    </lineage>
</organism>
<dbReference type="SMART" id="SM00408">
    <property type="entry name" value="IGc2"/>
    <property type="match status" value="1"/>
</dbReference>
<dbReference type="SMART" id="SM00409">
    <property type="entry name" value="IG"/>
    <property type="match status" value="1"/>
</dbReference>
<feature type="domain" description="Ig-like" evidence="9">
    <location>
        <begin position="340"/>
        <end position="421"/>
    </location>
</feature>
<reference evidence="10" key="2">
    <citation type="submission" date="2025-08" db="UniProtKB">
        <authorList>
            <consortium name="Ensembl"/>
        </authorList>
    </citation>
    <scope>IDENTIFICATION</scope>
</reference>
<accession>A0A672FKJ3</accession>
<name>A0A672FKJ3_SALFA</name>
<keyword evidence="11" id="KW-1185">Reference proteome</keyword>
<dbReference type="InterPro" id="IPR003598">
    <property type="entry name" value="Ig_sub2"/>
</dbReference>